<dbReference type="Pfam" id="PF01545">
    <property type="entry name" value="Cation_efflux"/>
    <property type="match status" value="1"/>
</dbReference>
<evidence type="ECO:0000259" key="7">
    <source>
        <dbReference type="Pfam" id="PF01545"/>
    </source>
</evidence>
<dbReference type="Pfam" id="PF16916">
    <property type="entry name" value="ZT_dimer"/>
    <property type="match status" value="1"/>
</dbReference>
<sequence>MRESRGVRKYYRRLSKDQVVLKEVMELKTEEEEEKVRGTEYKPLCYDTALDNVIKSTADNGSNNEIIQGETRKGKLSLFQLSVSSASHLTLSVNILLFFIKLAASIQSGSLSVVSSLIDSALDLFSGVTIGITSYLMHNYNQYQYPAGRNRLELIAIIITAAVMGTAALQIITTSVTDIINNSINPNINGFSGSIIGLTILLKGILFLLCYRLDTLIFGVLGTYVWRYLDPIGAILLSLYIMINWILVGREQMVNLTGYRADRRFTSKLICIALQHSKEIQQVDTVRAYTFRVRYLVEMHIALSRDMRLEEAHDIGETLQLKFESLKEVERTFVHLDFEIGHAPSSEHILTGPDD</sequence>
<dbReference type="InterPro" id="IPR058533">
    <property type="entry name" value="Cation_efflux_TM"/>
</dbReference>
<feature type="transmembrane region" description="Helical" evidence="6">
    <location>
        <begin position="120"/>
        <end position="140"/>
    </location>
</feature>
<keyword evidence="2" id="KW-0813">Transport</keyword>
<dbReference type="eggNOG" id="KOG1485">
    <property type="taxonomic scope" value="Eukaryota"/>
</dbReference>
<evidence type="ECO:0000256" key="1">
    <source>
        <dbReference type="ARBA" id="ARBA00004141"/>
    </source>
</evidence>
<dbReference type="GO" id="GO:0016020">
    <property type="term" value="C:membrane"/>
    <property type="evidence" value="ECO:0007669"/>
    <property type="project" value="UniProtKB-SubCell"/>
</dbReference>
<name>A0A1X7TJG9_AMPQE</name>
<evidence type="ECO:0000256" key="4">
    <source>
        <dbReference type="ARBA" id="ARBA00022989"/>
    </source>
</evidence>
<evidence type="ECO:0000256" key="6">
    <source>
        <dbReference type="SAM" id="Phobius"/>
    </source>
</evidence>
<feature type="domain" description="Cation efflux protein cytoplasmic" evidence="8">
    <location>
        <begin position="271"/>
        <end position="337"/>
    </location>
</feature>
<dbReference type="EnsemblMetazoa" id="Aqu2.1.14725_001">
    <property type="protein sequence ID" value="Aqu2.1.14725_001"/>
    <property type="gene ID" value="Aqu2.1.14725"/>
</dbReference>
<feature type="transmembrane region" description="Helical" evidence="6">
    <location>
        <begin position="78"/>
        <end position="100"/>
    </location>
</feature>
<keyword evidence="3 6" id="KW-0812">Transmembrane</keyword>
<keyword evidence="4 6" id="KW-1133">Transmembrane helix</keyword>
<feature type="domain" description="Cation efflux protein transmembrane" evidence="7">
    <location>
        <begin position="89"/>
        <end position="209"/>
    </location>
</feature>
<keyword evidence="5 6" id="KW-0472">Membrane</keyword>
<evidence type="ECO:0000259" key="8">
    <source>
        <dbReference type="Pfam" id="PF16916"/>
    </source>
</evidence>
<dbReference type="SUPFAM" id="SSF161111">
    <property type="entry name" value="Cation efflux protein transmembrane domain-like"/>
    <property type="match status" value="1"/>
</dbReference>
<accession>A0A1X7TJG9</accession>
<dbReference type="Gene3D" id="3.30.70.1350">
    <property type="entry name" value="Cation efflux protein, cytoplasmic domain"/>
    <property type="match status" value="1"/>
</dbReference>
<dbReference type="SUPFAM" id="SSF160240">
    <property type="entry name" value="Cation efflux protein cytoplasmic domain-like"/>
    <property type="match status" value="1"/>
</dbReference>
<protein>
    <submittedName>
        <fullName evidence="9">Uncharacterized protein</fullName>
    </submittedName>
</protein>
<evidence type="ECO:0000256" key="3">
    <source>
        <dbReference type="ARBA" id="ARBA00022692"/>
    </source>
</evidence>
<dbReference type="GO" id="GO:0008324">
    <property type="term" value="F:monoatomic cation transmembrane transporter activity"/>
    <property type="evidence" value="ECO:0007669"/>
    <property type="project" value="InterPro"/>
</dbReference>
<dbReference type="PANTHER" id="PTHR43840">
    <property type="entry name" value="MITOCHONDRIAL METAL TRANSPORTER 1-RELATED"/>
    <property type="match status" value="1"/>
</dbReference>
<dbReference type="STRING" id="400682.A0A1X7TJG9"/>
<feature type="transmembrane region" description="Helical" evidence="6">
    <location>
        <begin position="225"/>
        <end position="247"/>
    </location>
</feature>
<dbReference type="InterPro" id="IPR036837">
    <property type="entry name" value="Cation_efflux_CTD_sf"/>
</dbReference>
<dbReference type="Gene3D" id="1.20.1510.10">
    <property type="entry name" value="Cation efflux protein transmembrane domain"/>
    <property type="match status" value="1"/>
</dbReference>
<dbReference type="OrthoDB" id="78296at2759"/>
<reference evidence="9" key="1">
    <citation type="submission" date="2017-05" db="UniProtKB">
        <authorList>
            <consortium name="EnsemblMetazoa"/>
        </authorList>
    </citation>
    <scope>IDENTIFICATION</scope>
</reference>
<feature type="transmembrane region" description="Helical" evidence="6">
    <location>
        <begin position="192"/>
        <end position="213"/>
    </location>
</feature>
<dbReference type="OMA" id="TWFLTIR"/>
<organism evidence="9">
    <name type="scientific">Amphimedon queenslandica</name>
    <name type="common">Sponge</name>
    <dbReference type="NCBI Taxonomy" id="400682"/>
    <lineage>
        <taxon>Eukaryota</taxon>
        <taxon>Metazoa</taxon>
        <taxon>Porifera</taxon>
        <taxon>Demospongiae</taxon>
        <taxon>Heteroscleromorpha</taxon>
        <taxon>Haplosclerida</taxon>
        <taxon>Niphatidae</taxon>
        <taxon>Amphimedon</taxon>
    </lineage>
</organism>
<comment type="subcellular location">
    <subcellularLocation>
        <location evidence="1">Membrane</location>
        <topology evidence="1">Multi-pass membrane protein</topology>
    </subcellularLocation>
</comment>
<dbReference type="InParanoid" id="A0A1X7TJG9"/>
<proteinExistence type="predicted"/>
<dbReference type="InterPro" id="IPR027469">
    <property type="entry name" value="Cation_efflux_TMD_sf"/>
</dbReference>
<dbReference type="InterPro" id="IPR027470">
    <property type="entry name" value="Cation_efflux_CTD"/>
</dbReference>
<evidence type="ECO:0000256" key="5">
    <source>
        <dbReference type="ARBA" id="ARBA00023136"/>
    </source>
</evidence>
<dbReference type="AlphaFoldDB" id="A0A1X7TJG9"/>
<dbReference type="PANTHER" id="PTHR43840:SF13">
    <property type="entry name" value="CATION EFFLUX PROTEIN CYTOPLASMIC DOMAIN-CONTAINING PROTEIN"/>
    <property type="match status" value="1"/>
</dbReference>
<evidence type="ECO:0000313" key="9">
    <source>
        <dbReference type="EnsemblMetazoa" id="Aqu2.1.14725_001"/>
    </source>
</evidence>
<dbReference type="InterPro" id="IPR050291">
    <property type="entry name" value="CDF_Transporter"/>
</dbReference>
<feature type="transmembrane region" description="Helical" evidence="6">
    <location>
        <begin position="152"/>
        <end position="172"/>
    </location>
</feature>
<evidence type="ECO:0000256" key="2">
    <source>
        <dbReference type="ARBA" id="ARBA00022448"/>
    </source>
</evidence>